<dbReference type="AlphaFoldDB" id="A0A8J4YSV9"/>
<dbReference type="InterPro" id="IPR050217">
    <property type="entry name" value="Peroxiredoxin"/>
</dbReference>
<accession>A0A8J4YSV9</accession>
<evidence type="ECO:0000256" key="5">
    <source>
        <dbReference type="ARBA" id="ARBA00023284"/>
    </source>
</evidence>
<dbReference type="EMBL" id="JACEEZ010004701">
    <property type="protein sequence ID" value="KAG0726245.1"/>
    <property type="molecule type" value="Genomic_DNA"/>
</dbReference>
<dbReference type="GO" id="GO:0005829">
    <property type="term" value="C:cytosol"/>
    <property type="evidence" value="ECO:0007669"/>
    <property type="project" value="TreeGrafter"/>
</dbReference>
<comment type="caution">
    <text evidence="8">The sequence shown here is derived from an EMBL/GenBank/DDBJ whole genome shotgun (WGS) entry which is preliminary data.</text>
</comment>
<evidence type="ECO:0000256" key="1">
    <source>
        <dbReference type="ARBA" id="ARBA00009796"/>
    </source>
</evidence>
<comment type="catalytic activity">
    <reaction evidence="6">
        <text>a hydroperoxide + [thioredoxin]-dithiol = an alcohol + [thioredoxin]-disulfide + H2O</text>
        <dbReference type="Rhea" id="RHEA:62620"/>
        <dbReference type="Rhea" id="RHEA-COMP:10698"/>
        <dbReference type="Rhea" id="RHEA-COMP:10700"/>
        <dbReference type="ChEBI" id="CHEBI:15377"/>
        <dbReference type="ChEBI" id="CHEBI:29950"/>
        <dbReference type="ChEBI" id="CHEBI:30879"/>
        <dbReference type="ChEBI" id="CHEBI:35924"/>
        <dbReference type="ChEBI" id="CHEBI:50058"/>
        <dbReference type="EC" id="1.11.1.24"/>
    </reaction>
</comment>
<dbReference type="InterPro" id="IPR000866">
    <property type="entry name" value="AhpC/TSA"/>
</dbReference>
<dbReference type="SUPFAM" id="SSF52833">
    <property type="entry name" value="Thioredoxin-like"/>
    <property type="match status" value="1"/>
</dbReference>
<feature type="domain" description="Alkyl hydroperoxide reductase subunit C/ Thiol specific antioxidant" evidence="7">
    <location>
        <begin position="19"/>
        <end position="66"/>
    </location>
</feature>
<evidence type="ECO:0000256" key="6">
    <source>
        <dbReference type="ARBA" id="ARBA00049091"/>
    </source>
</evidence>
<dbReference type="PANTHER" id="PTHR10681:SF163">
    <property type="entry name" value="AT16346P-RELATED"/>
    <property type="match status" value="1"/>
</dbReference>
<evidence type="ECO:0000313" key="8">
    <source>
        <dbReference type="EMBL" id="KAG0726245.1"/>
    </source>
</evidence>
<dbReference type="GO" id="GO:0042744">
    <property type="term" value="P:hydrogen peroxide catabolic process"/>
    <property type="evidence" value="ECO:0007669"/>
    <property type="project" value="TreeGrafter"/>
</dbReference>
<dbReference type="GO" id="GO:0008379">
    <property type="term" value="F:thioredoxin peroxidase activity"/>
    <property type="evidence" value="ECO:0007669"/>
    <property type="project" value="TreeGrafter"/>
</dbReference>
<dbReference type="GO" id="GO:0019430">
    <property type="term" value="P:removal of superoxide radicals"/>
    <property type="evidence" value="ECO:0007669"/>
    <property type="project" value="TreeGrafter"/>
</dbReference>
<dbReference type="PANTHER" id="PTHR10681">
    <property type="entry name" value="THIOREDOXIN PEROXIDASE"/>
    <property type="match status" value="1"/>
</dbReference>
<keyword evidence="9" id="KW-1185">Reference proteome</keyword>
<evidence type="ECO:0000313" key="9">
    <source>
        <dbReference type="Proteomes" id="UP000770661"/>
    </source>
</evidence>
<dbReference type="Pfam" id="PF00578">
    <property type="entry name" value="AhpC-TSA"/>
    <property type="match status" value="1"/>
</dbReference>
<evidence type="ECO:0000259" key="7">
    <source>
        <dbReference type="Pfam" id="PF00578"/>
    </source>
</evidence>
<evidence type="ECO:0000256" key="3">
    <source>
        <dbReference type="ARBA" id="ARBA00023002"/>
    </source>
</evidence>
<dbReference type="GO" id="GO:0045454">
    <property type="term" value="P:cell redox homeostasis"/>
    <property type="evidence" value="ECO:0007669"/>
    <property type="project" value="TreeGrafter"/>
</dbReference>
<evidence type="ECO:0000256" key="2">
    <source>
        <dbReference type="ARBA" id="ARBA00013017"/>
    </source>
</evidence>
<comment type="similarity">
    <text evidence="1">Belongs to the peroxiredoxin family. AhpC/Prx1 subfamily.</text>
</comment>
<gene>
    <name evidence="8" type="primary">PRDX1_0</name>
    <name evidence="8" type="ORF">GWK47_036995</name>
</gene>
<keyword evidence="4" id="KW-1015">Disulfide bond</keyword>
<dbReference type="OrthoDB" id="185659at2759"/>
<sequence length="99" mass="10781">MWRLGWVSSHLAHVGPLSGPQSQFKEISLKDYKGQIPGAVLLSLDFTFVCPTEIIAFSDRAEESARLAGEYCTKEGGLGKMNIPLLADKSMETSKAYGC</sequence>
<dbReference type="EC" id="1.11.1.24" evidence="2"/>
<name>A0A8J4YSV9_CHIOP</name>
<keyword evidence="3" id="KW-0560">Oxidoreductase</keyword>
<dbReference type="Gene3D" id="3.40.30.10">
    <property type="entry name" value="Glutaredoxin"/>
    <property type="match status" value="1"/>
</dbReference>
<reference evidence="8" key="1">
    <citation type="submission" date="2020-07" db="EMBL/GenBank/DDBJ databases">
        <title>The High-quality genome of the commercially important snow crab, Chionoecetes opilio.</title>
        <authorList>
            <person name="Jeong J.-H."/>
            <person name="Ryu S."/>
        </authorList>
    </citation>
    <scope>NUCLEOTIDE SEQUENCE</scope>
    <source>
        <strain evidence="8">MADBK_172401_WGS</strain>
        <tissue evidence="8">Digestive gland</tissue>
    </source>
</reference>
<proteinExistence type="inferred from homology"/>
<dbReference type="InterPro" id="IPR036249">
    <property type="entry name" value="Thioredoxin-like_sf"/>
</dbReference>
<keyword evidence="5" id="KW-0676">Redox-active center</keyword>
<dbReference type="Proteomes" id="UP000770661">
    <property type="component" value="Unassembled WGS sequence"/>
</dbReference>
<protein>
    <recommendedName>
        <fullName evidence="2">thioredoxin-dependent peroxiredoxin</fullName>
        <ecNumber evidence="2">1.11.1.24</ecNumber>
    </recommendedName>
</protein>
<organism evidence="8 9">
    <name type="scientific">Chionoecetes opilio</name>
    <name type="common">Atlantic snow crab</name>
    <name type="synonym">Cancer opilio</name>
    <dbReference type="NCBI Taxonomy" id="41210"/>
    <lineage>
        <taxon>Eukaryota</taxon>
        <taxon>Metazoa</taxon>
        <taxon>Ecdysozoa</taxon>
        <taxon>Arthropoda</taxon>
        <taxon>Crustacea</taxon>
        <taxon>Multicrustacea</taxon>
        <taxon>Malacostraca</taxon>
        <taxon>Eumalacostraca</taxon>
        <taxon>Eucarida</taxon>
        <taxon>Decapoda</taxon>
        <taxon>Pleocyemata</taxon>
        <taxon>Brachyura</taxon>
        <taxon>Eubrachyura</taxon>
        <taxon>Majoidea</taxon>
        <taxon>Majidae</taxon>
        <taxon>Chionoecetes</taxon>
    </lineage>
</organism>
<evidence type="ECO:0000256" key="4">
    <source>
        <dbReference type="ARBA" id="ARBA00023157"/>
    </source>
</evidence>